<feature type="compositionally biased region" description="Basic and acidic residues" evidence="1">
    <location>
        <begin position="810"/>
        <end position="831"/>
    </location>
</feature>
<name>A0A7H0LF14_9SPHN</name>
<dbReference type="EMBL" id="CP061038">
    <property type="protein sequence ID" value="QNQ08267.1"/>
    <property type="molecule type" value="Genomic_DNA"/>
</dbReference>
<feature type="signal peptide" evidence="2">
    <location>
        <begin position="1"/>
        <end position="25"/>
    </location>
</feature>
<evidence type="ECO:0000313" key="3">
    <source>
        <dbReference type="EMBL" id="QNQ08267.1"/>
    </source>
</evidence>
<dbReference type="RefSeq" id="WP_187760595.1">
    <property type="nucleotide sequence ID" value="NZ_CP061038.1"/>
</dbReference>
<dbReference type="InterPro" id="IPR022385">
    <property type="entry name" value="Rhs_assc_core"/>
</dbReference>
<evidence type="ECO:0000313" key="4">
    <source>
        <dbReference type="Proteomes" id="UP000516148"/>
    </source>
</evidence>
<keyword evidence="4" id="KW-1185">Reference proteome</keyword>
<accession>A0A7H0LF14</accession>
<feature type="region of interest" description="Disordered" evidence="1">
    <location>
        <begin position="781"/>
        <end position="895"/>
    </location>
</feature>
<dbReference type="NCBIfam" id="TIGR03696">
    <property type="entry name" value="Rhs_assc_core"/>
    <property type="match status" value="1"/>
</dbReference>
<dbReference type="InterPro" id="IPR050708">
    <property type="entry name" value="T6SS_VgrG/RHS"/>
</dbReference>
<dbReference type="AlphaFoldDB" id="A0A7H0LF14"/>
<dbReference type="NCBIfam" id="TIGR01643">
    <property type="entry name" value="YD_repeat_2x"/>
    <property type="match status" value="1"/>
</dbReference>
<dbReference type="InterPro" id="IPR006530">
    <property type="entry name" value="YD"/>
</dbReference>
<gene>
    <name evidence="3" type="ORF">H3Z74_16065</name>
</gene>
<reference evidence="3 4" key="1">
    <citation type="submission" date="2020-09" db="EMBL/GenBank/DDBJ databases">
        <title>Sphingomonas sp., a new species isolated from pork steak.</title>
        <authorList>
            <person name="Heidler von Heilborn D."/>
        </authorList>
    </citation>
    <scope>NUCLEOTIDE SEQUENCE [LARGE SCALE GENOMIC DNA]</scope>
    <source>
        <strain evidence="4">S8-3T</strain>
    </source>
</reference>
<proteinExistence type="predicted"/>
<dbReference type="Proteomes" id="UP000516148">
    <property type="component" value="Chromosome"/>
</dbReference>
<feature type="chain" id="PRO_5028823430" evidence="2">
    <location>
        <begin position="26"/>
        <end position="895"/>
    </location>
</feature>
<dbReference type="PANTHER" id="PTHR32305:SF15">
    <property type="entry name" value="PROTEIN RHSA-RELATED"/>
    <property type="match status" value="1"/>
</dbReference>
<dbReference type="Gene3D" id="2.180.10.10">
    <property type="entry name" value="RHS repeat-associated core"/>
    <property type="match status" value="2"/>
</dbReference>
<protein>
    <submittedName>
        <fullName evidence="3">RHS repeat-associated core domain-containing protein</fullName>
    </submittedName>
</protein>
<evidence type="ECO:0000256" key="2">
    <source>
        <dbReference type="SAM" id="SignalP"/>
    </source>
</evidence>
<sequence>MPMKLIPSSVRACRRAILATSLAFAAVSGWTGTAQAQSAASPYTTGYRWDGEGRLTGVIQPDPDGAGPLLFPAVRYTYDVDGQLTKTETGTLGSWAAETVAPASWSGFTVYQTMLVSYDPGGNKIEERMLGDDGSVQSVTQTSYDEDDRPNCVATRMNLAAIPALPTSYSKTFACTLGTTGSDGEDRITQTLYTAAGEVRQIRKSVATIAPALEQAYVTYGYTLNGKQASVTDANGNSAAYSYDGFDRQVAWLFPSKTVSGTTAPCTIGTISEASGITGPAETSSTGDDCEKYAYDRGGNRAKLMKRDGQVIRYSYDVLNRRAVKDIPGGTAIDVYYGYDLRGLQLYARFGSNTGQGVTNGYDNAGRLISSLTDQGGTARTLSYQYNADGKRTRVTHPDGNYFVYDYDGLDRATAVRENGATTVATIAYDNQGRRAGSTRAGVTTGYGYDHAARLASIADNLAGTASDVTSTFGYSPASQMTSRIRTNNSYAFASYPSTPISRPYTVNGLNQYTGGFSYDANGNLLGDGAGNSFGYDVENRLVSRTGATTTAALAWDPMGRLYKVSGTTSSPSATTDTLFLYDGDELVAEYSAAGALLRRYVHGPAEDDPLLWYEGAGLTDRRSLQSDHQGSIISTANAAGALIAINAYDEYGIPNGYGTAAPGQFGRFQYTGQAWLQELGMYHYKARIYSPSLGRFLQTDPIGYDDQVNLYAYVANDPMNRMDPDGRESGSVGYKTALSLAEAMKDNPPPPESLELAQYVPLSGPAIRILTAIFGPSVPSSPVVPRGPALKPSTLLPGPHAGNSIPARGPERDFTPSEREATNRNMRDTGCHTCGTRKPKTPSGNAIPDHQPPSALNSSGSPQRLYPHCASCSRRQGGEVTQEIMKRRRKETKR</sequence>
<dbReference type="InterPro" id="IPR031325">
    <property type="entry name" value="RHS_repeat"/>
</dbReference>
<organism evidence="3 4">
    <name type="scientific">Sphingomonas alpina</name>
    <dbReference type="NCBI Taxonomy" id="653931"/>
    <lineage>
        <taxon>Bacteria</taxon>
        <taxon>Pseudomonadati</taxon>
        <taxon>Pseudomonadota</taxon>
        <taxon>Alphaproteobacteria</taxon>
        <taxon>Sphingomonadales</taxon>
        <taxon>Sphingomonadaceae</taxon>
        <taxon>Sphingomonas</taxon>
    </lineage>
</organism>
<keyword evidence="2" id="KW-0732">Signal</keyword>
<dbReference type="KEGG" id="spap:H3Z74_16065"/>
<evidence type="ECO:0000256" key="1">
    <source>
        <dbReference type="SAM" id="MobiDB-lite"/>
    </source>
</evidence>
<dbReference type="Pfam" id="PF05593">
    <property type="entry name" value="RHS_repeat"/>
    <property type="match status" value="1"/>
</dbReference>
<dbReference type="PANTHER" id="PTHR32305">
    <property type="match status" value="1"/>
</dbReference>